<evidence type="ECO:0000259" key="1">
    <source>
        <dbReference type="Pfam" id="PF03184"/>
    </source>
</evidence>
<proteinExistence type="predicted"/>
<organism evidence="2">
    <name type="scientific">Cladocopium goreaui</name>
    <dbReference type="NCBI Taxonomy" id="2562237"/>
    <lineage>
        <taxon>Eukaryota</taxon>
        <taxon>Sar</taxon>
        <taxon>Alveolata</taxon>
        <taxon>Dinophyceae</taxon>
        <taxon>Suessiales</taxon>
        <taxon>Symbiodiniaceae</taxon>
        <taxon>Cladocopium</taxon>
    </lineage>
</organism>
<dbReference type="OrthoDB" id="423977at2759"/>
<protein>
    <submittedName>
        <fullName evidence="4">DDE-1 domain-containing protein</fullName>
    </submittedName>
</protein>
<reference evidence="3" key="2">
    <citation type="submission" date="2024-04" db="EMBL/GenBank/DDBJ databases">
        <authorList>
            <person name="Chen Y."/>
            <person name="Shah S."/>
            <person name="Dougan E. K."/>
            <person name="Thang M."/>
            <person name="Chan C."/>
        </authorList>
    </citation>
    <scope>NUCLEOTIDE SEQUENCE [LARGE SCALE GENOMIC DNA]</scope>
</reference>
<dbReference type="Proteomes" id="UP001152797">
    <property type="component" value="Unassembled WGS sequence"/>
</dbReference>
<sequence>MSSIELAGLSRRIRSVRRSLRRQLDESQGSWSGLSASCVRQALLVYLWSQAKTSHHALDAAATYLARAAPLVIVQVAVSAKDAFDALFAATSAALMARLSTDPPASELYRACDFIIQYLLHDWVRSQNVEYGVAPTRQQLVRQALLFVPDGLPEAVENRLCLPFYGGPPSQRAYLRRFRKAWNGRIGTLPVTASLPIHVLQEKAYSFYRWANCIPPDNILVNMDECSLAVHVEGCRGTVLRSVRGAVRASLSTQRSRMTLLASVSTDFGFNAILPQVIIANKTQFPIKFMKSLDPAITDRLKIWRGATAWNTAAFMCSYLRLLHENWQSYCPEKPLTLLFDCAACHLHSTVRSLAKTLGLQVLVVPAGATGTLQPLDAYIFRTLRCEIRRQWTQTKSEAAEGVVSREAWLRVMATAVETVLSHRDWQRAFEGTGVTKQQNCISSHALKALQWDECPKIPAGRPSVGQASCIFPSRGAGSGNIEAWVKECAGDDSLIPYIRSWSGLSASCVRQALLVYLWSQAKTSHHALDAAATYLARAAPLVIVQVAVSAKDAFDALFAATSAALMARLSTDPPASELYRACDFIIQYLLHDWVRSQNVEYGVAPTRQQLVRQALLFVPDGLPEAVENRLCLPFYGGPPSQRAYLRRFRKAWNGRIGTLPVTASLPIHVLQEKAYSFYRWANCIPPDNILVNMDECSLAVHVEGCRGTVLRSVRGAVRASLSTQRSRMTLLASVSTDFGFNAILPQVIIANKTQFPIKFMKSLDPAITDRLKIWRGATAWNTAAFMCSYLRLLHENWQSYCPEKPLTLLFDCAACHLHSTVRSLAKTLGLQVLVVPAGATGTLQPLDAYIFRTLRCEIRRQWTQTKSEAAEGVVSREAWLRVMATAVETVLSHRDWQRAFEGTGVTKQQNCISSRALKALQWDECPKIPAGRPSVGQASCIFPSRGAGSGNIEAWVKECAGDDSLIPYIRSWSGLSASCVRQALLVYLLSQAKTSHHALDAAATYLARAAPLVIVQVAVSAKDAFDALFAATSAALMARLSTDPPASELYRACDFIIQYLLHDWVRSQNVEYGVAPTRQQLVRQALLFVPDGLPEAVENRLCLPFYGGPPSQRAYLRRFRKAWNGRIGTLPVTASLPIHVLQEKAYSFYRWANCIPPDNILVNMDECSLAVHVEGCRGTVLRSVRGAVRASLSTQRSRMTLLASVSTDFGFNAILPQVIIANKTQFPIKFMKSLDPAITDRLKIWRGATAWNTAAFMCSYLRLLHENWQSYCPEKPLTLLFDCAACHLHSTVRSLAKTLGLQVLVVPAGATGTLQPLDAYIFRTLRCEIRRQWTQTKSEAAEGVVSREAWLRVMATAVETVLSHRDWQRAFEGTGVTKQQNCISSHALKALQWDECPKIPAGRPSVGQASCIFPSRGAGSGNIEAWVKECAGDDSLIPYIRSWSGLSASCVRQALLVYLLSQAKTSHHALDAAATYLARAAPLVIVQVAVSAKDAFDALFAATSAALMARLSTDPPASELYRACDFIIQYLLHDWVRSQNVEYGVAPTRQQLVRQALLFVPDGLPEAVENRLCLPFYGGPPSQRAYLRRFRKAWNGRIGTLPVTASLPIHVLQEKAYSFYRWANCIPPDNILVNMDECSLAVHVEGCRGTVLRSVRGAVRASLSTQRSRMTLLASVSTDFGFNAILPQVIIANKTQFPIKFMKSLDPAITDRLKIWRGATAWNTAAFMCSYLRLLHENWQSYCPEKPLTLLFDCAACHLHSTVRSLAKTLGLQVLVVPAGATGTLQPLDAYIFRTLRCEIRRQWTQTKSEAAEGVVSREAWLRVMATAVETVLSHRDWQRAFEGTGVTKQQNCISSHALKALQWDECPKIPAGRPSVGQASCIFPSRGAGSGNIEAWVKECAGDDSLIPYIRTLN</sequence>
<dbReference type="EMBL" id="CAMXCT020000875">
    <property type="protein sequence ID" value="CAL1137640.1"/>
    <property type="molecule type" value="Genomic_DNA"/>
</dbReference>
<feature type="domain" description="DDE-1" evidence="1">
    <location>
        <begin position="307"/>
        <end position="405"/>
    </location>
</feature>
<accession>A0A9P1C4D3</accession>
<dbReference type="InterPro" id="IPR004875">
    <property type="entry name" value="DDE_SF_endonuclease_dom"/>
</dbReference>
<evidence type="ECO:0000313" key="5">
    <source>
        <dbReference type="Proteomes" id="UP001152797"/>
    </source>
</evidence>
<reference evidence="2" key="1">
    <citation type="submission" date="2022-10" db="EMBL/GenBank/DDBJ databases">
        <authorList>
            <person name="Chen Y."/>
            <person name="Dougan E. K."/>
            <person name="Chan C."/>
            <person name="Rhodes N."/>
            <person name="Thang M."/>
        </authorList>
    </citation>
    <scope>NUCLEOTIDE SEQUENCE</scope>
</reference>
<feature type="domain" description="DDE-1" evidence="1">
    <location>
        <begin position="778"/>
        <end position="876"/>
    </location>
</feature>
<evidence type="ECO:0000313" key="3">
    <source>
        <dbReference type="EMBL" id="CAL1137640.1"/>
    </source>
</evidence>
<comment type="caution">
    <text evidence="2">The sequence shown here is derived from an EMBL/GenBank/DDBJ whole genome shotgun (WGS) entry which is preliminary data.</text>
</comment>
<feature type="domain" description="DDE-1" evidence="1">
    <location>
        <begin position="1720"/>
        <end position="1818"/>
    </location>
</feature>
<gene>
    <name evidence="2" type="ORF">C1SCF055_LOCUS11808</name>
</gene>
<dbReference type="GO" id="GO:0003676">
    <property type="term" value="F:nucleic acid binding"/>
    <property type="evidence" value="ECO:0007669"/>
    <property type="project" value="InterPro"/>
</dbReference>
<dbReference type="EMBL" id="CAMXCT010000875">
    <property type="protein sequence ID" value="CAI3984265.1"/>
    <property type="molecule type" value="Genomic_DNA"/>
</dbReference>
<name>A0A9P1C4D3_9DINO</name>
<dbReference type="Pfam" id="PF03184">
    <property type="entry name" value="DDE_1"/>
    <property type="match status" value="4"/>
</dbReference>
<evidence type="ECO:0000313" key="4">
    <source>
        <dbReference type="EMBL" id="CAL4771577.1"/>
    </source>
</evidence>
<evidence type="ECO:0000313" key="2">
    <source>
        <dbReference type="EMBL" id="CAI3984265.1"/>
    </source>
</evidence>
<dbReference type="EMBL" id="CAMXCT030000875">
    <property type="protein sequence ID" value="CAL4771577.1"/>
    <property type="molecule type" value="Genomic_DNA"/>
</dbReference>
<keyword evidence="5" id="KW-1185">Reference proteome</keyword>
<feature type="domain" description="DDE-1" evidence="1">
    <location>
        <begin position="1249"/>
        <end position="1347"/>
    </location>
</feature>